<feature type="region of interest" description="Disordered" evidence="12">
    <location>
        <begin position="174"/>
        <end position="204"/>
    </location>
</feature>
<proteinExistence type="inferred from homology"/>
<dbReference type="Gene3D" id="3.40.50.300">
    <property type="entry name" value="P-loop containing nucleotide triphosphate hydrolases"/>
    <property type="match status" value="1"/>
</dbReference>
<feature type="compositionally biased region" description="Basic and acidic residues" evidence="12">
    <location>
        <begin position="356"/>
        <end position="369"/>
    </location>
</feature>
<accession>A0A8J1USQ2</accession>
<dbReference type="GO" id="GO:0005874">
    <property type="term" value="C:microtubule"/>
    <property type="evidence" value="ECO:0007669"/>
    <property type="project" value="UniProtKB-KW"/>
</dbReference>
<evidence type="ECO:0000256" key="12">
    <source>
        <dbReference type="SAM" id="MobiDB-lite"/>
    </source>
</evidence>
<evidence type="ECO:0000256" key="9">
    <source>
        <dbReference type="ARBA" id="ARBA00023175"/>
    </source>
</evidence>
<dbReference type="EMBL" id="CAIIXF020000003">
    <property type="protein sequence ID" value="CAH1780135.1"/>
    <property type="molecule type" value="Genomic_DNA"/>
</dbReference>
<dbReference type="GO" id="GO:0007018">
    <property type="term" value="P:microtubule-based movement"/>
    <property type="evidence" value="ECO:0007669"/>
    <property type="project" value="InterPro"/>
</dbReference>
<dbReference type="OrthoDB" id="27603at2759"/>
<evidence type="ECO:0000256" key="11">
    <source>
        <dbReference type="RuleBase" id="RU366047"/>
    </source>
</evidence>
<evidence type="ECO:0000256" key="8">
    <source>
        <dbReference type="ARBA" id="ARBA00023017"/>
    </source>
</evidence>
<dbReference type="Proteomes" id="UP000749559">
    <property type="component" value="Unassembled WGS sequence"/>
</dbReference>
<dbReference type="GO" id="GO:0005524">
    <property type="term" value="F:ATP binding"/>
    <property type="evidence" value="ECO:0007669"/>
    <property type="project" value="UniProtKB-KW"/>
</dbReference>
<comment type="subunit">
    <text evidence="11">Homodimer. The cytoplasmic dynein 1 complex consists of two catalytic heavy chains (HCs) and a number of non-catalytic subunits presented by intermediate chains (ICs).</text>
</comment>
<evidence type="ECO:0000256" key="1">
    <source>
        <dbReference type="ARBA" id="ARBA00004245"/>
    </source>
</evidence>
<dbReference type="Pfam" id="PF05783">
    <property type="entry name" value="DLIC"/>
    <property type="match status" value="1"/>
</dbReference>
<dbReference type="InterPro" id="IPR022780">
    <property type="entry name" value="Dynein_light_int_chain"/>
</dbReference>
<keyword evidence="14" id="KW-1185">Reference proteome</keyword>
<dbReference type="GO" id="GO:0005868">
    <property type="term" value="C:cytoplasmic dynein complex"/>
    <property type="evidence" value="ECO:0007669"/>
    <property type="project" value="UniProtKB-UniRule"/>
</dbReference>
<evidence type="ECO:0000256" key="2">
    <source>
        <dbReference type="ARBA" id="ARBA00006831"/>
    </source>
</evidence>
<reference evidence="13" key="1">
    <citation type="submission" date="2022-03" db="EMBL/GenBank/DDBJ databases">
        <authorList>
            <person name="Martin C."/>
        </authorList>
    </citation>
    <scope>NUCLEOTIDE SEQUENCE</scope>
</reference>
<comment type="subcellular location">
    <subcellularLocation>
        <location evidence="1 11">Cytoplasm</location>
        <location evidence="1 11">Cytoskeleton</location>
    </subcellularLocation>
</comment>
<keyword evidence="4 11" id="KW-0963">Cytoplasm</keyword>
<gene>
    <name evidence="13" type="ORF">OFUS_LOCUS6865</name>
</gene>
<keyword evidence="5 11" id="KW-0493">Microtubule</keyword>
<evidence type="ECO:0000256" key="7">
    <source>
        <dbReference type="ARBA" id="ARBA00022840"/>
    </source>
</evidence>
<dbReference type="InterPro" id="IPR008467">
    <property type="entry name" value="Dynein1_light_intermed_chain"/>
</dbReference>
<dbReference type="GO" id="GO:0045504">
    <property type="term" value="F:dynein heavy chain binding"/>
    <property type="evidence" value="ECO:0007669"/>
    <property type="project" value="TreeGrafter"/>
</dbReference>
<evidence type="ECO:0000256" key="5">
    <source>
        <dbReference type="ARBA" id="ARBA00022701"/>
    </source>
</evidence>
<feature type="region of interest" description="Disordered" evidence="12">
    <location>
        <begin position="352"/>
        <end position="414"/>
    </location>
</feature>
<feature type="compositionally biased region" description="Low complexity" evidence="12">
    <location>
        <begin position="400"/>
        <end position="411"/>
    </location>
</feature>
<dbReference type="GO" id="GO:0000226">
    <property type="term" value="P:microtubule cytoskeleton organization"/>
    <property type="evidence" value="ECO:0007669"/>
    <property type="project" value="TreeGrafter"/>
</dbReference>
<dbReference type="SUPFAM" id="SSF52540">
    <property type="entry name" value="P-loop containing nucleoside triphosphate hydrolases"/>
    <property type="match status" value="1"/>
</dbReference>
<dbReference type="GO" id="GO:0005813">
    <property type="term" value="C:centrosome"/>
    <property type="evidence" value="ECO:0007669"/>
    <property type="project" value="TreeGrafter"/>
</dbReference>
<keyword evidence="7 11" id="KW-0067">ATP-binding</keyword>
<dbReference type="PANTHER" id="PTHR12688">
    <property type="entry name" value="DYNEIN LIGHT INTERMEDIATE CHAIN"/>
    <property type="match status" value="1"/>
</dbReference>
<dbReference type="PANTHER" id="PTHR12688:SF0">
    <property type="entry name" value="DYNEIN LIGHT INTERMEDIATE CHAIN"/>
    <property type="match status" value="1"/>
</dbReference>
<evidence type="ECO:0000256" key="6">
    <source>
        <dbReference type="ARBA" id="ARBA00022741"/>
    </source>
</evidence>
<comment type="caution">
    <text evidence="13">The sequence shown here is derived from an EMBL/GenBank/DDBJ whole genome shotgun (WGS) entry which is preliminary data.</text>
</comment>
<sequence>MALIGDGQRGDTFSQNNADGDNQNLWSSILAEAQSHNTSKLPSSKSILLLGDNDTGKTTLVAKLQGTEDPRKGAGLEYHTIDVKDEYRDDHARVGVWILDGDPHHTGLLRFALTQENFANSIVLLVASMSSPWSIIDSLKKWSTLLQDHIDKLRIPREQLREYEQSLVRHFQEYVEPSGDPSNVQSPPRRGPNPLHPSAPSEGDQDVLLPLGENTLTNNLGIPIVVVITKSDAISTLEKEHDFKEEHFDFIQENIRKFCLNYKNCDLLRNYLIHRIFGFPFQESAFVIERDAVFIPAGWDKDSKISILHETMSNIQPEDPYDDVIVKPNLRKPLQREAETLAEDEQVFLMKQQTKLSKEPKADIGRESPMRTTAAMGKTASPKIGTSPSGTPSPGKKLDGTGVPGKPGVPGAANEGVLANFFNSLLNKKTGAVSPKTGTDKATVSRDAAAELDRMNRQQKKPVPGQAPNSTGQ</sequence>
<protein>
    <recommendedName>
        <fullName evidence="11">Dynein light intermediate chain</fullName>
    </recommendedName>
</protein>
<evidence type="ECO:0000256" key="10">
    <source>
        <dbReference type="ARBA" id="ARBA00023212"/>
    </source>
</evidence>
<keyword evidence="10 11" id="KW-0206">Cytoskeleton</keyword>
<organism evidence="13 14">
    <name type="scientific">Owenia fusiformis</name>
    <name type="common">Polychaete worm</name>
    <dbReference type="NCBI Taxonomy" id="6347"/>
    <lineage>
        <taxon>Eukaryota</taxon>
        <taxon>Metazoa</taxon>
        <taxon>Spiralia</taxon>
        <taxon>Lophotrochozoa</taxon>
        <taxon>Annelida</taxon>
        <taxon>Polychaeta</taxon>
        <taxon>Sedentaria</taxon>
        <taxon>Canalipalpata</taxon>
        <taxon>Sabellida</taxon>
        <taxon>Oweniida</taxon>
        <taxon>Oweniidae</taxon>
        <taxon>Owenia</taxon>
    </lineage>
</organism>
<evidence type="ECO:0000313" key="13">
    <source>
        <dbReference type="EMBL" id="CAH1780135.1"/>
    </source>
</evidence>
<keyword evidence="9 11" id="KW-0505">Motor protein</keyword>
<evidence type="ECO:0000256" key="4">
    <source>
        <dbReference type="ARBA" id="ARBA00022490"/>
    </source>
</evidence>
<feature type="region of interest" description="Disordered" evidence="12">
    <location>
        <begin position="429"/>
        <end position="473"/>
    </location>
</feature>
<name>A0A8J1USQ2_OWEFU</name>
<evidence type="ECO:0000256" key="3">
    <source>
        <dbReference type="ARBA" id="ARBA00022448"/>
    </source>
</evidence>
<evidence type="ECO:0000313" key="14">
    <source>
        <dbReference type="Proteomes" id="UP000749559"/>
    </source>
</evidence>
<keyword evidence="3 11" id="KW-0813">Transport</keyword>
<keyword evidence="8 11" id="KW-0243">Dynein</keyword>
<keyword evidence="6 11" id="KW-0547">Nucleotide-binding</keyword>
<dbReference type="InterPro" id="IPR027417">
    <property type="entry name" value="P-loop_NTPase"/>
</dbReference>
<comment type="function">
    <text evidence="11">Acts as one of several non-catalytic accessory components of the cytoplasmic dynein 1 complex that are thought to be involved in linking dynein to cargos and to adapter proteins that regulate dynein function. Cytoplasmic dynein 1 acts as a motor for the intracellular retrograde motility of vesicles and organelles along microtubules. May play a role in binding dynein to membranous organelles or chromosomes.</text>
</comment>
<comment type="similarity">
    <text evidence="2 11">Belongs to the dynein light intermediate chain family.</text>
</comment>
<dbReference type="AlphaFoldDB" id="A0A8J1USQ2"/>